<dbReference type="FunFam" id="2.60.120.920:FF:000083">
    <property type="entry name" value="Zn-finger in Ran binding protein and others/SPRY domain/HECT-domain (Ubiquitin-transferase), putative"/>
    <property type="match status" value="1"/>
</dbReference>
<dbReference type="InterPro" id="IPR000569">
    <property type="entry name" value="HECT_dom"/>
</dbReference>
<dbReference type="InterPro" id="IPR036915">
    <property type="entry name" value="Cyclin-like_sf"/>
</dbReference>
<dbReference type="VEuPathDB" id="TriTrypDB:TEOVI_000045900"/>
<feature type="domain" description="B30.2/SPRY" evidence="8">
    <location>
        <begin position="2235"/>
        <end position="2428"/>
    </location>
</feature>
<comment type="caution">
    <text evidence="11">The sequence shown here is derived from an EMBL/GenBank/DDBJ whole genome shotgun (WGS) entry which is preliminary data.</text>
</comment>
<gene>
    <name evidence="11" type="ORF">TEOVI_000045900</name>
</gene>
<keyword evidence="1" id="KW-0479">Metal-binding</keyword>
<dbReference type="GO" id="GO:0008270">
    <property type="term" value="F:zinc ion binding"/>
    <property type="evidence" value="ECO:0007669"/>
    <property type="project" value="UniProtKB-KW"/>
</dbReference>
<feature type="domain" description="RanBP2-type" evidence="9">
    <location>
        <begin position="1853"/>
        <end position="1883"/>
    </location>
</feature>
<organism evidence="11 12">
    <name type="scientific">Trypanosoma equiperdum</name>
    <dbReference type="NCBI Taxonomy" id="5694"/>
    <lineage>
        <taxon>Eukaryota</taxon>
        <taxon>Discoba</taxon>
        <taxon>Euglenozoa</taxon>
        <taxon>Kinetoplastea</taxon>
        <taxon>Metakinetoplastina</taxon>
        <taxon>Trypanosomatida</taxon>
        <taxon>Trypanosomatidae</taxon>
        <taxon>Trypanosoma</taxon>
    </lineage>
</organism>
<evidence type="ECO:0000313" key="11">
    <source>
        <dbReference type="EMBL" id="SCU67499.1"/>
    </source>
</evidence>
<sequence length="2977" mass="329166">MITSQQTGELPEQTQGRFVRHCLTSGEVIDFPIADMMSIPLDRLCQLAWPLLQFGLDASLGARPLKVPCVSQSDNDDMQLARVIYDTVAEIVRTVRPEFCWDQVTCHWLRASLFQKALQSIRERAAVVPQEQCLENPTLPSSQLEVQSSSVCNERRAPGSGEAMNQKTQRRLSESALICVDVPRGEAMVSPERRGFAPLNWVVPYLKGRQDERWLQGRIREMVEVVASPQNDGQKQLVSTAASLSGQALHHKRSAVAFLGILREVLDRWNESSKTPGENDIFGFNVVLPILHITRFTKLDEADTADVAHILERVRGPPRPCGSNRGSLSTATFVTKYVLSLEVGPRNESTSVSPSNTQLGEGRLPVGLDEPSAIRTSAAETELPKVQAGSLELNPPASELAKTTEVFLVAPLARKVTVHVRKALNCDDVQIALIPHASLGGGSTGDDAGETRRSTNVVWFEPVEEATHELIGGCSCVLRYRRGYEGARVPMLEAEVRLEMCVEVNGRWAEEFRAALSSAQLEIATHLLQQIKCPPVATNLREESIMLFSNGLQPRVETRELPPLLKEIAKMDDGALRRRISCRQSDVRGVRAALCMIGSIIAEREPDQVTWGSWVWQDVVKRVSLASSVIGGNPDATDVAAFASEHASSCKLSTTQIVEGTVALLSSTATVAQLRDYLSTQSERARTCISALLLLLRAEESFVPQDMFRVVSLLRDLMMYESDHYLMRFSGCGEVLTEQIRVLVHRLFTAVFAALQHVMSMPEGEQRRLGPHRFLWDTDKFGPFALISLSLLATPLDERDLDFIWDKIISQVEGLLPSFTDFARTASFKVDEVEENSVIESVRALIGDCDVHRHGGQTGDRVQCDGGNDGGTFVGLTMVGASERGLGVWVPSGREPACSTSTPLYFPSIQLFSLSSTTVSISSTLPSSVLSSPRPPPLVSSSNAASSMLYAADINLTAMPSKELIVALASGQHPGVTSNIVEGDPLGFYFEPHSGKLRHANRVFSLPPLSRGDRVTFCFPFSPKTSTRAVCLLVNGVCFASFPAPPRALYLLVGVTDSLSLEGKAVRISFRSDELSVLGSIDATVAASLVGKGDASICSDCLPTRHFISMFATLVFAYLISLCTRRFAQAHRSVSGVSSPPTSSSLQVKNRTASGRRHIHSEEAWRGFIDGCCCRLRQNVESLIDSIKHLSLLDDVNDATERVKRSAASFVYHRFLMDYITIMRTAIYCSSHPADILSTLTKVVCCEEAGERARCAALTTIHVVLQEPGRNFDITTYNPIPLWDCCCQLSRQVTAPVYKPFFTTTSAATDLRVVSGGRHVKSLTAEECSSRGVQNTTSFASQGIPLDGSLGDVVSFSVRVRRGFEFDSLGRLYYVGVACHDSLPTSTELEQHPGTRQDMNHVYAITDYFADVEAPSARVELFRHSKHWMLKKDGIIFGSGDIITVTVDTKARCISFGRNELPLGTLYTNIPSAVKVVFPFVEMYNKDATSSWMYMPCETGIRARLVMRAMLSCWDSVLVPLLSQMLRQDEIVALQVLGADGDEMSFTYTGPPRGEIKGSFDVRLVRQKGSLAEIVLGEGGSGSITVPAVAIEPNYESVVSGDLPLGLLANEIMGVLSRSISFTTDEHNNEIVYIHSTKTFICALRLLSELDMGEVTLWDKETQRLLLSQFIRILAMPDTVHPNGSQILLEAWNELMLLPDNDKLCMTISNKKDIDDNVYSECGEGGSDDGNARADEHAGEAEKIVYLRCPVCDEEWGHCAGEGHAAPYSLCVTLHHVMQRLGLPSPFVGFACEWLLVEEGVCVTLRVTAGNEVEGEGADTHGPFSFSGKYVSSHHLRGRCVYKCMERPNNVNRAEEEWTCAVCTFINLSDSTRCAMCTTARPGATWTCMLCSYAFNSNHNKVCTTCGNMRLCLGSTDASTVSDNKQAFCTQCGKMREYISFIQFESRYLCEQCQKETLWLPEEKHVGVAEAKLVGAGDRMSWFVSFGSEKQSYTDMKSTAYSFRKMLDAVLAVSPQAGDLTRYVPPLMHSSDDDGQFESGCLSLKVNPIQEQKQDGRGYRAVIPAIIYFCSRIVCSWGPNLAPKGLAKFSVLCRLRVIEDTWLTQLRKVTTDAAQSIFTSCLQILLSGKRSEQMVWSLSSIARVLMNCNTPFQKQRHYLLYALSLNAVRGGGDRTFREVCYAALNLLLEEASGQKLNVQCLREVITMVPVVANQQQLMVHASLRGVNASISADVTLTSWLIEVGERMERSQRLPALFDEPSPDTFPYVVELPDTRMGSGGELIVGQVRGSVGVLGNKGGRYYYEVVLPPNFDERGKTIVMGWGTIQHEVVSSGQHVGSDIHSWGFNCQDRLRIMTGEQALVTPRPIVGGDIIGTLLDLDTMMMCWSVNGEELTWIAVSTQGKGEAIYPYVSAAMDPHGVLVRLSYTQFKPEGYKDFSPGCGEEGGRLESSVKPQCFDFYVQLCDLVNDVVNCGFTVDSLAETDTWMEGGREALRNYPLLSSEVGGGSLYKLKPYLQHLRSINSLAVSVAKSHNIFRNSQFLMRNYEKVRRLLFFAARWAIVERQIDRRLLRNNVKRHRHVLIDLKEAKGVLEHGETLDFITLFDKSVTGQLFHQTHDADIYRDAVMFTTRLSGEVADDAGGVTRSVVSMMCDELQYREDEGGRRMEPLLPFFKLSSHSTMVTLVPNIDFYRSNPNHRQLFLQFFTWFGKLIGNITLSGYVMLSITLPRLVWMFLTFDEVTVKDYYADIDDSVRGALEDDDFLLNDEFYYSIPVIEWGLVCAASDTVGALRSKRSLAPAFPKGCFSEGAVVTSQGLCKSIEVERRRTEVGRALVHQYDELLSAMRLGVTSVVPSHSLQLIRWDDLQQRVCGSPCATAEDVMSSLDVSLLTKAVCDMLVEVVRGMSNRQRAMFLLFCSGQRRVPLPEKVQVSCGDDPAAVPTAHTCSPISLLLQPYSSAATMREKLEVSLHHMYEFGFV</sequence>
<keyword evidence="3 5" id="KW-0833">Ubl conjugation pathway</keyword>
<dbReference type="Gene3D" id="3.30.2410.10">
    <property type="entry name" value="Hect, E3 ligase catalytic domain"/>
    <property type="match status" value="1"/>
</dbReference>
<dbReference type="PROSITE" id="PS50237">
    <property type="entry name" value="HECT"/>
    <property type="match status" value="1"/>
</dbReference>
<dbReference type="EMBL" id="CZPT02000754">
    <property type="protein sequence ID" value="SCU67499.1"/>
    <property type="molecule type" value="Genomic_DNA"/>
</dbReference>
<dbReference type="FunFam" id="3.30.2410.10:FF:000026">
    <property type="entry name" value="Zn-finger in Ran binding protein and others/SPRY domain/HECT-domain (Ubiquitin-transferase), putative"/>
    <property type="match status" value="1"/>
</dbReference>
<feature type="compositionally biased region" description="Polar residues" evidence="7">
    <location>
        <begin position="347"/>
        <end position="359"/>
    </location>
</feature>
<evidence type="ECO:0000256" key="7">
    <source>
        <dbReference type="SAM" id="MobiDB-lite"/>
    </source>
</evidence>
<dbReference type="GO" id="GO:0019104">
    <property type="term" value="F:DNA N-glycosylase activity"/>
    <property type="evidence" value="ECO:0007669"/>
    <property type="project" value="TreeGrafter"/>
</dbReference>
<dbReference type="InterPro" id="IPR043136">
    <property type="entry name" value="B30.2/SPRY_sf"/>
</dbReference>
<evidence type="ECO:0000256" key="2">
    <source>
        <dbReference type="ARBA" id="ARBA00022771"/>
    </source>
</evidence>
<dbReference type="InterPro" id="IPR001876">
    <property type="entry name" value="Znf_RanBP2"/>
</dbReference>
<dbReference type="PANTHER" id="PTHR22993">
    <property type="entry name" value="FORMAMIDOPYRIMIDINE-DNA GLYCOSYLASE"/>
    <property type="match status" value="1"/>
</dbReference>
<dbReference type="SUPFAM" id="SSF47954">
    <property type="entry name" value="Cyclin-like"/>
    <property type="match status" value="1"/>
</dbReference>
<feature type="compositionally biased region" description="Polar residues" evidence="7">
    <location>
        <begin position="139"/>
        <end position="152"/>
    </location>
</feature>
<dbReference type="InterPro" id="IPR003877">
    <property type="entry name" value="SPRY_dom"/>
</dbReference>
<reference evidence="11" key="1">
    <citation type="submission" date="2016-09" db="EMBL/GenBank/DDBJ databases">
        <authorList>
            <person name="Hebert L."/>
            <person name="Moumen B."/>
        </authorList>
    </citation>
    <scope>NUCLEOTIDE SEQUENCE [LARGE SCALE GENOMIC DNA]</scope>
    <source>
        <strain evidence="11">OVI</strain>
    </source>
</reference>
<dbReference type="PANTHER" id="PTHR22993:SF9">
    <property type="entry name" value="FORMAMIDOPYRIMIDINE-DNA GLYCOSYLASE"/>
    <property type="match status" value="1"/>
</dbReference>
<dbReference type="Gene3D" id="3.90.1750.10">
    <property type="entry name" value="Hect, E3 ligase catalytic domains"/>
    <property type="match status" value="1"/>
</dbReference>
<dbReference type="InterPro" id="IPR036443">
    <property type="entry name" value="Znf_RanBP2_sf"/>
</dbReference>
<keyword evidence="2 6" id="KW-0863">Zinc-finger</keyword>
<dbReference type="GeneID" id="92374399"/>
<dbReference type="SMART" id="SM00119">
    <property type="entry name" value="HECTc"/>
    <property type="match status" value="1"/>
</dbReference>
<dbReference type="InterPro" id="IPR013320">
    <property type="entry name" value="ConA-like_dom_sf"/>
</dbReference>
<evidence type="ECO:0000259" key="10">
    <source>
        <dbReference type="PROSITE" id="PS50237"/>
    </source>
</evidence>
<dbReference type="Gene3D" id="4.10.1060.10">
    <property type="entry name" value="Zinc finger, RanBP2-type"/>
    <property type="match status" value="1"/>
</dbReference>
<dbReference type="GO" id="GO:0003906">
    <property type="term" value="F:DNA-(apurinic or apyrimidinic site) endonuclease activity"/>
    <property type="evidence" value="ECO:0007669"/>
    <property type="project" value="TreeGrafter"/>
</dbReference>
<dbReference type="SMART" id="SM00547">
    <property type="entry name" value="ZnF_RBZ"/>
    <property type="match status" value="1"/>
</dbReference>
<dbReference type="PROSITE" id="PS50188">
    <property type="entry name" value="B302_SPRY"/>
    <property type="match status" value="1"/>
</dbReference>
<dbReference type="RefSeq" id="XP_067078805.1">
    <property type="nucleotide sequence ID" value="XM_067222704.1"/>
</dbReference>
<keyword evidence="4" id="KW-0862">Zinc</keyword>
<evidence type="ECO:0000256" key="6">
    <source>
        <dbReference type="PROSITE-ProRule" id="PRU00322"/>
    </source>
</evidence>
<proteinExistence type="predicted"/>
<dbReference type="Pfam" id="PF00622">
    <property type="entry name" value="SPRY"/>
    <property type="match status" value="1"/>
</dbReference>
<dbReference type="InterPro" id="IPR001870">
    <property type="entry name" value="B30.2/SPRY"/>
</dbReference>
<dbReference type="SUPFAM" id="SSF90209">
    <property type="entry name" value="Ran binding protein zinc finger-like"/>
    <property type="match status" value="1"/>
</dbReference>
<name>A0A1G4I6D1_TRYEQ</name>
<evidence type="ECO:0000259" key="9">
    <source>
        <dbReference type="PROSITE" id="PS50199"/>
    </source>
</evidence>
<feature type="domain" description="HECT" evidence="10">
    <location>
        <begin position="2832"/>
        <end position="2977"/>
    </location>
</feature>
<feature type="active site" description="Glycyl thioester intermediate" evidence="5">
    <location>
        <position position="2944"/>
    </location>
</feature>
<dbReference type="InterPro" id="IPR035983">
    <property type="entry name" value="Hect_E3_ubiquitin_ligase"/>
</dbReference>
<dbReference type="Pfam" id="PF00632">
    <property type="entry name" value="HECT"/>
    <property type="match status" value="1"/>
</dbReference>
<evidence type="ECO:0000256" key="4">
    <source>
        <dbReference type="ARBA" id="ARBA00022833"/>
    </source>
</evidence>
<dbReference type="PROSITE" id="PS01358">
    <property type="entry name" value="ZF_RANBP2_1"/>
    <property type="match status" value="1"/>
</dbReference>
<dbReference type="SUPFAM" id="SSF56204">
    <property type="entry name" value="Hect, E3 ligase catalytic domain"/>
    <property type="match status" value="1"/>
</dbReference>
<evidence type="ECO:0000256" key="5">
    <source>
        <dbReference type="PROSITE-ProRule" id="PRU00104"/>
    </source>
</evidence>
<keyword evidence="12" id="KW-1185">Reference proteome</keyword>
<dbReference type="SUPFAM" id="SSF49899">
    <property type="entry name" value="Concanavalin A-like lectins/glucanases"/>
    <property type="match status" value="1"/>
</dbReference>
<evidence type="ECO:0000256" key="3">
    <source>
        <dbReference type="ARBA" id="ARBA00022786"/>
    </source>
</evidence>
<accession>A0A1G4I6D1</accession>
<evidence type="ECO:0000256" key="1">
    <source>
        <dbReference type="ARBA" id="ARBA00022723"/>
    </source>
</evidence>
<dbReference type="GO" id="GO:0005634">
    <property type="term" value="C:nucleus"/>
    <property type="evidence" value="ECO:0007669"/>
    <property type="project" value="TreeGrafter"/>
</dbReference>
<evidence type="ECO:0000259" key="8">
    <source>
        <dbReference type="PROSITE" id="PS50188"/>
    </source>
</evidence>
<protein>
    <submittedName>
        <fullName evidence="11">Zn-finger in Ran binding protein and others/SPRY domain/HECT-domain (Ubiquitin-transferase), putative</fullName>
    </submittedName>
</protein>
<dbReference type="Proteomes" id="UP000195570">
    <property type="component" value="Unassembled WGS sequence"/>
</dbReference>
<dbReference type="Gene3D" id="2.60.120.920">
    <property type="match status" value="2"/>
</dbReference>
<dbReference type="GO" id="GO:0004842">
    <property type="term" value="F:ubiquitin-protein transferase activity"/>
    <property type="evidence" value="ECO:0007669"/>
    <property type="project" value="InterPro"/>
</dbReference>
<feature type="region of interest" description="Disordered" evidence="7">
    <location>
        <begin position="139"/>
        <end position="169"/>
    </location>
</feature>
<evidence type="ECO:0000313" key="12">
    <source>
        <dbReference type="Proteomes" id="UP000195570"/>
    </source>
</evidence>
<feature type="region of interest" description="Disordered" evidence="7">
    <location>
        <begin position="346"/>
        <end position="365"/>
    </location>
</feature>
<dbReference type="PROSITE" id="PS50199">
    <property type="entry name" value="ZF_RANBP2_2"/>
    <property type="match status" value="1"/>
</dbReference>
<dbReference type="CDD" id="cd11709">
    <property type="entry name" value="SPRY"/>
    <property type="match status" value="1"/>
</dbReference>
<dbReference type="GO" id="GO:0006284">
    <property type="term" value="P:base-excision repair"/>
    <property type="evidence" value="ECO:0007669"/>
    <property type="project" value="TreeGrafter"/>
</dbReference>